<organism evidence="1 2">
    <name type="scientific">Paraburkholderia gardini</name>
    <dbReference type="NCBI Taxonomy" id="2823469"/>
    <lineage>
        <taxon>Bacteria</taxon>
        <taxon>Pseudomonadati</taxon>
        <taxon>Pseudomonadota</taxon>
        <taxon>Betaproteobacteria</taxon>
        <taxon>Burkholderiales</taxon>
        <taxon>Burkholderiaceae</taxon>
        <taxon>Paraburkholderia</taxon>
    </lineage>
</organism>
<keyword evidence="2" id="KW-1185">Reference proteome</keyword>
<evidence type="ECO:0000313" key="2">
    <source>
        <dbReference type="Proteomes" id="UP000789752"/>
    </source>
</evidence>
<comment type="caution">
    <text evidence="1">The sequence shown here is derived from an EMBL/GenBank/DDBJ whole genome shotgun (WGS) entry which is preliminary data.</text>
</comment>
<evidence type="ECO:0000313" key="1">
    <source>
        <dbReference type="EMBL" id="CAG4909763.1"/>
    </source>
</evidence>
<dbReference type="EMBL" id="CAJQYY010000021">
    <property type="protein sequence ID" value="CAG4909763.1"/>
    <property type="molecule type" value="Genomic_DNA"/>
</dbReference>
<name>A0ABN7QU81_9BURK</name>
<dbReference type="RefSeq" id="WP_228980718.1">
    <property type="nucleotide sequence ID" value="NZ_CAJQYY010000021.1"/>
</dbReference>
<reference evidence="1 2" key="1">
    <citation type="submission" date="2021-04" db="EMBL/GenBank/DDBJ databases">
        <authorList>
            <person name="Vanwijnsberghe S."/>
        </authorList>
    </citation>
    <scope>NUCLEOTIDE SEQUENCE [LARGE SCALE GENOMIC DNA]</scope>
    <source>
        <strain evidence="1 2">LMG 32171</strain>
    </source>
</reference>
<accession>A0ABN7QU81</accession>
<gene>
    <name evidence="1" type="ORF">R54767_03632</name>
</gene>
<proteinExistence type="predicted"/>
<dbReference type="Proteomes" id="UP000789752">
    <property type="component" value="Unassembled WGS sequence"/>
</dbReference>
<sequence length="85" mass="9874">MTDSQEKQSTEQRNSYAGLGYRYQVYTGRGVNMPKFSTPWHWLAQFYVAVFCGNADYCRMIDAKTGKTVLEWARATIRKFAFIDT</sequence>
<protein>
    <submittedName>
        <fullName evidence="1">Uncharacterized protein</fullName>
    </submittedName>
</protein>